<evidence type="ECO:0000313" key="1">
    <source>
        <dbReference type="EMBL" id="KAJ1939539.1"/>
    </source>
</evidence>
<sequence>MKIGTVLALKHNMTGRFLHTDRQHNTQTGSSQQLVFGYRWNPDQNDWWQVLPANRDVPVPGQIVTYGTQIRLRHIETGRHLHSHYNYHCSKSGQNEVTAYGDSNLSDENDHWVIERWGDGGYGQTWSAGDVVVLRHYVSGMALHSHDLLYSEDVQSVTCFGPGGEENDKWRVHLTA</sequence>
<reference evidence="1" key="1">
    <citation type="submission" date="2022-07" db="EMBL/GenBank/DDBJ databases">
        <title>Phylogenomic reconstructions and comparative analyses of Kickxellomycotina fungi.</title>
        <authorList>
            <person name="Reynolds N.K."/>
            <person name="Stajich J.E."/>
            <person name="Barry K."/>
            <person name="Grigoriev I.V."/>
            <person name="Crous P."/>
            <person name="Smith M.E."/>
        </authorList>
    </citation>
    <scope>NUCLEOTIDE SEQUENCE</scope>
    <source>
        <strain evidence="1">NRRL 5244</strain>
    </source>
</reference>
<gene>
    <name evidence="1" type="ORF">FBU59_004087</name>
</gene>
<dbReference type="EMBL" id="JANBPW010002813">
    <property type="protein sequence ID" value="KAJ1939539.1"/>
    <property type="molecule type" value="Genomic_DNA"/>
</dbReference>
<proteinExistence type="predicted"/>
<keyword evidence="2" id="KW-1185">Reference proteome</keyword>
<accession>A0ACC1J6L8</accession>
<protein>
    <submittedName>
        <fullName evidence="1">Uncharacterized protein</fullName>
    </submittedName>
</protein>
<dbReference type="Proteomes" id="UP001150603">
    <property type="component" value="Unassembled WGS sequence"/>
</dbReference>
<evidence type="ECO:0000313" key="2">
    <source>
        <dbReference type="Proteomes" id="UP001150603"/>
    </source>
</evidence>
<comment type="caution">
    <text evidence="1">The sequence shown here is derived from an EMBL/GenBank/DDBJ whole genome shotgun (WGS) entry which is preliminary data.</text>
</comment>
<organism evidence="1 2">
    <name type="scientific">Linderina macrospora</name>
    <dbReference type="NCBI Taxonomy" id="4868"/>
    <lineage>
        <taxon>Eukaryota</taxon>
        <taxon>Fungi</taxon>
        <taxon>Fungi incertae sedis</taxon>
        <taxon>Zoopagomycota</taxon>
        <taxon>Kickxellomycotina</taxon>
        <taxon>Kickxellomycetes</taxon>
        <taxon>Kickxellales</taxon>
        <taxon>Kickxellaceae</taxon>
        <taxon>Linderina</taxon>
    </lineage>
</organism>
<name>A0ACC1J6L8_9FUNG</name>